<feature type="transmembrane region" description="Helical" evidence="7">
    <location>
        <begin position="190"/>
        <end position="212"/>
    </location>
</feature>
<keyword evidence="6" id="KW-0902">Two-component regulatory system</keyword>
<dbReference type="InterPro" id="IPR004358">
    <property type="entry name" value="Sig_transdc_His_kin-like_C"/>
</dbReference>
<dbReference type="AlphaFoldDB" id="A0AAV3XLL8"/>
<keyword evidence="4" id="KW-0808">Transferase</keyword>
<dbReference type="CDD" id="cd00082">
    <property type="entry name" value="HisKA"/>
    <property type="match status" value="1"/>
</dbReference>
<dbReference type="SUPFAM" id="SSF55874">
    <property type="entry name" value="ATPase domain of HSP90 chaperone/DNA topoisomerase II/histidine kinase"/>
    <property type="match status" value="1"/>
</dbReference>
<evidence type="ECO:0000256" key="5">
    <source>
        <dbReference type="ARBA" id="ARBA00022777"/>
    </source>
</evidence>
<keyword evidence="7" id="KW-1133">Transmembrane helix</keyword>
<keyword evidence="7" id="KW-0812">Transmembrane</keyword>
<evidence type="ECO:0000259" key="8">
    <source>
        <dbReference type="PROSITE" id="PS50109"/>
    </source>
</evidence>
<keyword evidence="7" id="KW-0472">Membrane</keyword>
<name>A0AAV3XLL8_9CYAN</name>
<evidence type="ECO:0000313" key="10">
    <source>
        <dbReference type="Proteomes" id="UP001050975"/>
    </source>
</evidence>
<comment type="catalytic activity">
    <reaction evidence="1">
        <text>ATP + protein L-histidine = ADP + protein N-phospho-L-histidine.</text>
        <dbReference type="EC" id="2.7.13.3"/>
    </reaction>
</comment>
<dbReference type="Gene3D" id="1.10.287.130">
    <property type="match status" value="1"/>
</dbReference>
<dbReference type="SUPFAM" id="SSF47384">
    <property type="entry name" value="Homodimeric domain of signal transducing histidine kinase"/>
    <property type="match status" value="1"/>
</dbReference>
<dbReference type="InterPro" id="IPR036890">
    <property type="entry name" value="HATPase_C_sf"/>
</dbReference>
<organism evidence="9 10">
    <name type="scientific">Microseira wollei NIES-4236</name>
    <dbReference type="NCBI Taxonomy" id="2530354"/>
    <lineage>
        <taxon>Bacteria</taxon>
        <taxon>Bacillati</taxon>
        <taxon>Cyanobacteriota</taxon>
        <taxon>Cyanophyceae</taxon>
        <taxon>Oscillatoriophycideae</taxon>
        <taxon>Aerosakkonematales</taxon>
        <taxon>Aerosakkonemataceae</taxon>
        <taxon>Microseira</taxon>
    </lineage>
</organism>
<dbReference type="Pfam" id="PF00512">
    <property type="entry name" value="HisKA"/>
    <property type="match status" value="1"/>
</dbReference>
<evidence type="ECO:0000256" key="1">
    <source>
        <dbReference type="ARBA" id="ARBA00000085"/>
    </source>
</evidence>
<dbReference type="InterPro" id="IPR036097">
    <property type="entry name" value="HisK_dim/P_sf"/>
</dbReference>
<dbReference type="CDD" id="cd00075">
    <property type="entry name" value="HATPase"/>
    <property type="match status" value="1"/>
</dbReference>
<evidence type="ECO:0000256" key="3">
    <source>
        <dbReference type="ARBA" id="ARBA00022553"/>
    </source>
</evidence>
<dbReference type="InterPro" id="IPR005467">
    <property type="entry name" value="His_kinase_dom"/>
</dbReference>
<dbReference type="Gene3D" id="3.30.565.10">
    <property type="entry name" value="Histidine kinase-like ATPase, C-terminal domain"/>
    <property type="match status" value="1"/>
</dbReference>
<proteinExistence type="predicted"/>
<sequence length="451" mass="49582">MGSILVVFSGAIYYQEANKNLERLDQLLYKKARVMAANVEYELYQGQSRAILDSVPLLGNNPPPPDSEIIYARWYDRSGQLKQFFGAAAPEQLNETWEFETIKTADNYIGAKPTVTAVCSPMSYRSGLCSGSINAAATQTRANVALPQSFPIRYIWLRQVTLPVMHNGKAIGYLQIAMPMTRVQESLRNFLLILILTVLIALGATSLAGWFLGGLAMRPILEAYEQLQRFTANASHELRAPLAAILSNAQVGLLAPIDDGAAQHLRLEKIADVAKSMNILIGNLLFLARKTGCLAPEYLKEIDLTDLLAELVDCQTTTTAAQHLDFKSDLPFEPIMVQAEPDLLRQAVGNLIGNACKYTPAGGMVQLRLFTSSHQAIIQVEDNGIGIPQEDLPHIFERFYRVDKERVRETGGFGLGLAIAQQIIAAHGGHLSVQSEVGQGSIFQIELPLQY</sequence>
<dbReference type="PANTHER" id="PTHR43547:SF2">
    <property type="entry name" value="HYBRID SIGNAL TRANSDUCTION HISTIDINE KINASE C"/>
    <property type="match status" value="1"/>
</dbReference>
<evidence type="ECO:0000256" key="6">
    <source>
        <dbReference type="ARBA" id="ARBA00023012"/>
    </source>
</evidence>
<dbReference type="Proteomes" id="UP001050975">
    <property type="component" value="Unassembled WGS sequence"/>
</dbReference>
<dbReference type="SMART" id="SM00387">
    <property type="entry name" value="HATPase_c"/>
    <property type="match status" value="1"/>
</dbReference>
<dbReference type="InterPro" id="IPR003661">
    <property type="entry name" value="HisK_dim/P_dom"/>
</dbReference>
<dbReference type="InterPro" id="IPR003594">
    <property type="entry name" value="HATPase_dom"/>
</dbReference>
<feature type="domain" description="Histidine kinase" evidence="8">
    <location>
        <begin position="233"/>
        <end position="451"/>
    </location>
</feature>
<dbReference type="Pfam" id="PF02518">
    <property type="entry name" value="HATPase_c"/>
    <property type="match status" value="1"/>
</dbReference>
<dbReference type="FunFam" id="3.30.565.10:FF:000006">
    <property type="entry name" value="Sensor histidine kinase WalK"/>
    <property type="match status" value="1"/>
</dbReference>
<keyword evidence="5" id="KW-0418">Kinase</keyword>
<dbReference type="PANTHER" id="PTHR43547">
    <property type="entry name" value="TWO-COMPONENT HISTIDINE KINASE"/>
    <property type="match status" value="1"/>
</dbReference>
<evidence type="ECO:0000256" key="2">
    <source>
        <dbReference type="ARBA" id="ARBA00012438"/>
    </source>
</evidence>
<accession>A0AAV3XLL8</accession>
<comment type="caution">
    <text evidence="9">The sequence shown here is derived from an EMBL/GenBank/DDBJ whole genome shotgun (WGS) entry which is preliminary data.</text>
</comment>
<evidence type="ECO:0000256" key="4">
    <source>
        <dbReference type="ARBA" id="ARBA00022679"/>
    </source>
</evidence>
<dbReference type="SMART" id="SM00388">
    <property type="entry name" value="HisKA"/>
    <property type="match status" value="1"/>
</dbReference>
<dbReference type="GO" id="GO:0000155">
    <property type="term" value="F:phosphorelay sensor kinase activity"/>
    <property type="evidence" value="ECO:0007669"/>
    <property type="project" value="InterPro"/>
</dbReference>
<dbReference type="EC" id="2.7.13.3" evidence="2"/>
<evidence type="ECO:0000256" key="7">
    <source>
        <dbReference type="SAM" id="Phobius"/>
    </source>
</evidence>
<keyword evidence="10" id="KW-1185">Reference proteome</keyword>
<reference evidence="9" key="1">
    <citation type="submission" date="2019-10" db="EMBL/GenBank/DDBJ databases">
        <title>Draft genome sequece of Microseira wollei NIES-4236.</title>
        <authorList>
            <person name="Yamaguchi H."/>
            <person name="Suzuki S."/>
            <person name="Kawachi M."/>
        </authorList>
    </citation>
    <scope>NUCLEOTIDE SEQUENCE</scope>
    <source>
        <strain evidence="9">NIES-4236</strain>
    </source>
</reference>
<dbReference type="EMBL" id="BLAY01000131">
    <property type="protein sequence ID" value="GET41681.1"/>
    <property type="molecule type" value="Genomic_DNA"/>
</dbReference>
<keyword evidence="3" id="KW-0597">Phosphoprotein</keyword>
<evidence type="ECO:0000313" key="9">
    <source>
        <dbReference type="EMBL" id="GET41681.1"/>
    </source>
</evidence>
<protein>
    <recommendedName>
        <fullName evidence="2">histidine kinase</fullName>
        <ecNumber evidence="2">2.7.13.3</ecNumber>
    </recommendedName>
</protein>
<dbReference type="PRINTS" id="PR00344">
    <property type="entry name" value="BCTRLSENSOR"/>
</dbReference>
<gene>
    <name evidence="9" type="ORF">MiSe_64940</name>
</gene>
<dbReference type="PROSITE" id="PS50109">
    <property type="entry name" value="HIS_KIN"/>
    <property type="match status" value="1"/>
</dbReference>